<dbReference type="Proteomes" id="UP000662185">
    <property type="component" value="Unassembled WGS sequence"/>
</dbReference>
<evidence type="ECO:0000256" key="2">
    <source>
        <dbReference type="ARBA" id="ARBA00022679"/>
    </source>
</evidence>
<proteinExistence type="predicted"/>
<dbReference type="PANTHER" id="PTHR36449:SF1">
    <property type="entry name" value="ACETYLTRANSFERASE"/>
    <property type="match status" value="1"/>
</dbReference>
<reference evidence="5" key="1">
    <citation type="journal article" date="2020" name="ISME J.">
        <title>Comparative genomics reveals insights into cyanobacterial evolution and habitat adaptation.</title>
        <authorList>
            <person name="Chen M.Y."/>
            <person name="Teng W.K."/>
            <person name="Zhao L."/>
            <person name="Hu C.X."/>
            <person name="Zhou Y.K."/>
            <person name="Han B.P."/>
            <person name="Song L.R."/>
            <person name="Shu W.S."/>
        </authorList>
    </citation>
    <scope>NUCLEOTIDE SEQUENCE [LARGE SCALE GENOMIC DNA]</scope>
    <source>
        <strain evidence="5">FACHB-251</strain>
    </source>
</reference>
<evidence type="ECO:0000313" key="4">
    <source>
        <dbReference type="EMBL" id="MBD2293971.1"/>
    </source>
</evidence>
<keyword evidence="5" id="KW-1185">Reference proteome</keyword>
<dbReference type="GO" id="GO:0016746">
    <property type="term" value="F:acyltransferase activity"/>
    <property type="evidence" value="ECO:0007669"/>
    <property type="project" value="UniProtKB-KW"/>
</dbReference>
<dbReference type="Gene3D" id="3.40.630.30">
    <property type="match status" value="1"/>
</dbReference>
<organism evidence="4 5">
    <name type="scientific">Anabaena sphaerica FACHB-251</name>
    <dbReference type="NCBI Taxonomy" id="2692883"/>
    <lineage>
        <taxon>Bacteria</taxon>
        <taxon>Bacillati</taxon>
        <taxon>Cyanobacteriota</taxon>
        <taxon>Cyanophyceae</taxon>
        <taxon>Nostocales</taxon>
        <taxon>Nostocaceae</taxon>
        <taxon>Anabaena</taxon>
    </lineage>
</organism>
<name>A0A926WG71_9NOST</name>
<sequence>MTNSEGRWNFLPIEKKYKKDSFDCGYKVLNDYLKKYARQNHQKGIAKTFVALRESGGIKVDGYYTLSASIIEYESLPESYQKRMPAYPIPATLIGKLAVDNSVKGQGLGGELLADALYRIVRAAQEIGIFAVRVDAIDLQAKEFYLKHEFIPFLDRALSLFLPVETIAKEFDY</sequence>
<dbReference type="RefSeq" id="WP_190559906.1">
    <property type="nucleotide sequence ID" value="NZ_JACJQU010000005.1"/>
</dbReference>
<keyword evidence="2" id="KW-0808">Transferase</keyword>
<keyword evidence="1" id="KW-1277">Toxin-antitoxin system</keyword>
<keyword evidence="3" id="KW-0012">Acyltransferase</keyword>
<dbReference type="AlphaFoldDB" id="A0A926WG71"/>
<dbReference type="PANTHER" id="PTHR36449">
    <property type="entry name" value="ACETYLTRANSFERASE-RELATED"/>
    <property type="match status" value="1"/>
</dbReference>
<dbReference type="InterPro" id="IPR016181">
    <property type="entry name" value="Acyl_CoA_acyltransferase"/>
</dbReference>
<evidence type="ECO:0000256" key="1">
    <source>
        <dbReference type="ARBA" id="ARBA00022649"/>
    </source>
</evidence>
<gene>
    <name evidence="4" type="ORF">H6G06_10815</name>
</gene>
<dbReference type="EMBL" id="JACJQU010000005">
    <property type="protein sequence ID" value="MBD2293971.1"/>
    <property type="molecule type" value="Genomic_DNA"/>
</dbReference>
<accession>A0A926WG71</accession>
<evidence type="ECO:0000256" key="3">
    <source>
        <dbReference type="ARBA" id="ARBA00023315"/>
    </source>
</evidence>
<protein>
    <submittedName>
        <fullName evidence="4">GNAT family N-acetyltransferase</fullName>
    </submittedName>
</protein>
<dbReference type="SUPFAM" id="SSF55729">
    <property type="entry name" value="Acyl-CoA N-acyltransferases (Nat)"/>
    <property type="match status" value="1"/>
</dbReference>
<evidence type="ECO:0000313" key="5">
    <source>
        <dbReference type="Proteomes" id="UP000662185"/>
    </source>
</evidence>
<comment type="caution">
    <text evidence="4">The sequence shown here is derived from an EMBL/GenBank/DDBJ whole genome shotgun (WGS) entry which is preliminary data.</text>
</comment>